<evidence type="ECO:0000313" key="2">
    <source>
        <dbReference type="Proteomes" id="UP001163321"/>
    </source>
</evidence>
<proteinExistence type="predicted"/>
<gene>
    <name evidence="1" type="ORF">PsorP6_015713</name>
</gene>
<keyword evidence="2" id="KW-1185">Reference proteome</keyword>
<dbReference type="Proteomes" id="UP001163321">
    <property type="component" value="Chromosome 10"/>
</dbReference>
<name>A0ACC0WM81_9STRA</name>
<evidence type="ECO:0000313" key="1">
    <source>
        <dbReference type="EMBL" id="KAI9919867.1"/>
    </source>
</evidence>
<protein>
    <submittedName>
        <fullName evidence="1">Uncharacterized protein</fullName>
    </submittedName>
</protein>
<reference evidence="1 2" key="1">
    <citation type="journal article" date="2022" name="bioRxiv">
        <title>The genome of the oomycete Peronosclerospora sorghi, a cosmopolitan pathogen of maize and sorghum, is inflated with dispersed pseudogenes.</title>
        <authorList>
            <person name="Fletcher K."/>
            <person name="Martin F."/>
            <person name="Isakeit T."/>
            <person name="Cavanaugh K."/>
            <person name="Magill C."/>
            <person name="Michelmore R."/>
        </authorList>
    </citation>
    <scope>NUCLEOTIDE SEQUENCE [LARGE SCALE GENOMIC DNA]</scope>
    <source>
        <strain evidence="1">P6</strain>
    </source>
</reference>
<accession>A0ACC0WM81</accession>
<organism evidence="1 2">
    <name type="scientific">Peronosclerospora sorghi</name>
    <dbReference type="NCBI Taxonomy" id="230839"/>
    <lineage>
        <taxon>Eukaryota</taxon>
        <taxon>Sar</taxon>
        <taxon>Stramenopiles</taxon>
        <taxon>Oomycota</taxon>
        <taxon>Peronosporomycetes</taxon>
        <taxon>Peronosporales</taxon>
        <taxon>Peronosporaceae</taxon>
        <taxon>Peronosclerospora</taxon>
    </lineage>
</organism>
<sequence>MAATSNEENCQCRVRNPFDDLSSEKDPFPPYDAALAEQASDRTETEVLNWSIDSLAELKPVPISPVSEPNSGVESFPTPVGCFFEDAKQYEILRTPLSAAQATSDGAVPHDRKNTVALMPSSSSPSMHLQGTFTQGEAKLMECQRTVDRFVSPFTPKESPCQRFPPSSRSTALKVAKRKRHKAAVALNSDMEAPRWSASPVAMIYWTPRTVRVSPSPNTLKTTPKPRSRHRLSFGLSPIAWSHPEQTLAPSTETEEDRTKEDTTSRSSTMNESPCTLPLNSTEGATVSQVEEAREGHPAECEGDHGQEISPASSHTPRLSIPTPPAPKKTVGRKNRKHRCLRSRDGTKPTRGDEGA</sequence>
<comment type="caution">
    <text evidence="1">The sequence shown here is derived from an EMBL/GenBank/DDBJ whole genome shotgun (WGS) entry which is preliminary data.</text>
</comment>
<dbReference type="EMBL" id="CM047589">
    <property type="protein sequence ID" value="KAI9919867.1"/>
    <property type="molecule type" value="Genomic_DNA"/>
</dbReference>